<evidence type="ECO:0000256" key="2">
    <source>
        <dbReference type="ARBA" id="ARBA00022679"/>
    </source>
</evidence>
<reference evidence="5 6" key="1">
    <citation type="submission" date="2023-01" db="EMBL/GenBank/DDBJ databases">
        <authorList>
            <person name="Kreplak J."/>
        </authorList>
    </citation>
    <scope>NUCLEOTIDE SEQUENCE [LARGE SCALE GENOMIC DNA]</scope>
</reference>
<protein>
    <recommendedName>
        <fullName evidence="1">holo-[acyl-carrier-protein] synthase</fullName>
        <ecNumber evidence="1">2.7.8.7</ecNumber>
    </recommendedName>
</protein>
<dbReference type="Pfam" id="PF01648">
    <property type="entry name" value="ACPS"/>
    <property type="match status" value="1"/>
</dbReference>
<dbReference type="AlphaFoldDB" id="A0AAV1A185"/>
<dbReference type="InterPro" id="IPR008278">
    <property type="entry name" value="4-PPantetheinyl_Trfase_dom"/>
</dbReference>
<accession>A0AAV1A185</accession>
<dbReference type="EC" id="2.7.8.7" evidence="1"/>
<dbReference type="PANTHER" id="PTHR12215">
    <property type="entry name" value="PHOSPHOPANTETHEINE TRANSFERASE"/>
    <property type="match status" value="1"/>
</dbReference>
<dbReference type="Pfam" id="PF22624">
    <property type="entry name" value="AASDHPPT_N"/>
    <property type="match status" value="1"/>
</dbReference>
<dbReference type="InterPro" id="IPR050559">
    <property type="entry name" value="P-Pant_transferase_sf"/>
</dbReference>
<organism evidence="5 6">
    <name type="scientific">Vicia faba</name>
    <name type="common">Broad bean</name>
    <name type="synonym">Faba vulgaris</name>
    <dbReference type="NCBI Taxonomy" id="3906"/>
    <lineage>
        <taxon>Eukaryota</taxon>
        <taxon>Viridiplantae</taxon>
        <taxon>Streptophyta</taxon>
        <taxon>Embryophyta</taxon>
        <taxon>Tracheophyta</taxon>
        <taxon>Spermatophyta</taxon>
        <taxon>Magnoliopsida</taxon>
        <taxon>eudicotyledons</taxon>
        <taxon>Gunneridae</taxon>
        <taxon>Pentapetalae</taxon>
        <taxon>rosids</taxon>
        <taxon>fabids</taxon>
        <taxon>Fabales</taxon>
        <taxon>Fabaceae</taxon>
        <taxon>Papilionoideae</taxon>
        <taxon>50 kb inversion clade</taxon>
        <taxon>NPAAA clade</taxon>
        <taxon>Hologalegina</taxon>
        <taxon>IRL clade</taxon>
        <taxon>Fabeae</taxon>
        <taxon>Vicia</taxon>
    </lineage>
</organism>
<sequence length="190" mass="21642">MLQYALVHDLIKINNPNFTIQTTSQGKPFLDLLDYDKLAIPFPNFNFNVSHHGDYVAIASEPLCLVGIDIVSFDLPLGETVPDFIHSFSSYFSTLEWDNILNAATSNDILIQFYRYWSLKEAYVKAMGTTMDGKLMPLWRFWLIQLGERHCVAIARGPPKSADISYISTLKKVDFSEDEYDIAFDGENRG</sequence>
<dbReference type="Gene3D" id="3.90.470.20">
    <property type="entry name" value="4'-phosphopantetheinyl transferase domain"/>
    <property type="match status" value="2"/>
</dbReference>
<dbReference type="SUPFAM" id="SSF56214">
    <property type="entry name" value="4'-phosphopantetheinyl transferase"/>
    <property type="match status" value="2"/>
</dbReference>
<keyword evidence="2" id="KW-0808">Transferase</keyword>
<evidence type="ECO:0000259" key="3">
    <source>
        <dbReference type="Pfam" id="PF01648"/>
    </source>
</evidence>
<dbReference type="GO" id="GO:0019878">
    <property type="term" value="P:lysine biosynthetic process via aminoadipic acid"/>
    <property type="evidence" value="ECO:0007669"/>
    <property type="project" value="TreeGrafter"/>
</dbReference>
<dbReference type="GO" id="GO:0008897">
    <property type="term" value="F:holo-[acyl-carrier-protein] synthase activity"/>
    <property type="evidence" value="ECO:0007669"/>
    <property type="project" value="UniProtKB-EC"/>
</dbReference>
<proteinExistence type="predicted"/>
<dbReference type="EMBL" id="OX451738">
    <property type="protein sequence ID" value="CAI8602042.1"/>
    <property type="molecule type" value="Genomic_DNA"/>
</dbReference>
<dbReference type="InterPro" id="IPR055066">
    <property type="entry name" value="AASDHPPT_N"/>
</dbReference>
<evidence type="ECO:0000313" key="6">
    <source>
        <dbReference type="Proteomes" id="UP001157006"/>
    </source>
</evidence>
<dbReference type="GO" id="GO:0000287">
    <property type="term" value="F:magnesium ion binding"/>
    <property type="evidence" value="ECO:0007669"/>
    <property type="project" value="InterPro"/>
</dbReference>
<keyword evidence="6" id="KW-1185">Reference proteome</keyword>
<name>A0AAV1A185_VICFA</name>
<evidence type="ECO:0000256" key="1">
    <source>
        <dbReference type="ARBA" id="ARBA00013172"/>
    </source>
</evidence>
<evidence type="ECO:0000259" key="4">
    <source>
        <dbReference type="Pfam" id="PF22624"/>
    </source>
</evidence>
<feature type="domain" description="4'-phosphopantetheinyl transferase" evidence="3">
    <location>
        <begin position="66"/>
        <end position="136"/>
    </location>
</feature>
<evidence type="ECO:0000313" key="5">
    <source>
        <dbReference type="EMBL" id="CAI8602042.1"/>
    </source>
</evidence>
<feature type="domain" description="4'-phosphopantetheinyl transferase N-terminal" evidence="4">
    <location>
        <begin position="1"/>
        <end position="62"/>
    </location>
</feature>
<dbReference type="InterPro" id="IPR037143">
    <property type="entry name" value="4-PPantetheinyl_Trfase_dom_sf"/>
</dbReference>
<dbReference type="GO" id="GO:0005829">
    <property type="term" value="C:cytosol"/>
    <property type="evidence" value="ECO:0007669"/>
    <property type="project" value="TreeGrafter"/>
</dbReference>
<dbReference type="PANTHER" id="PTHR12215:SF10">
    <property type="entry name" value="L-AMINOADIPATE-SEMIALDEHYDE DEHYDROGENASE-PHOSPHOPANTETHEINYL TRANSFERASE"/>
    <property type="match status" value="1"/>
</dbReference>
<dbReference type="Proteomes" id="UP001157006">
    <property type="component" value="Chromosome 3"/>
</dbReference>
<gene>
    <name evidence="5" type="ORF">VFH_III021720</name>
</gene>